<dbReference type="CDD" id="cd00493">
    <property type="entry name" value="FabA_FabZ"/>
    <property type="match status" value="1"/>
</dbReference>
<dbReference type="InterPro" id="IPR054545">
    <property type="entry name" value="ApeI-like"/>
</dbReference>
<dbReference type="SUPFAM" id="SSF54637">
    <property type="entry name" value="Thioesterase/thiol ester dehydrase-isomerase"/>
    <property type="match status" value="1"/>
</dbReference>
<evidence type="ECO:0000259" key="2">
    <source>
        <dbReference type="Pfam" id="PF13193"/>
    </source>
</evidence>
<proteinExistence type="predicted"/>
<dbReference type="InterPro" id="IPR045851">
    <property type="entry name" value="AMP-bd_C_sf"/>
</dbReference>
<dbReference type="Pfam" id="PF00501">
    <property type="entry name" value="AMP-binding"/>
    <property type="match status" value="1"/>
</dbReference>
<evidence type="ECO:0000313" key="4">
    <source>
        <dbReference type="EMBL" id="SDU25245.1"/>
    </source>
</evidence>
<feature type="domain" description="AMP-dependent synthetase/ligase" evidence="1">
    <location>
        <begin position="107"/>
        <end position="279"/>
    </location>
</feature>
<dbReference type="InterPro" id="IPR025110">
    <property type="entry name" value="AMP-bd_C"/>
</dbReference>
<name>A0A1H2H0E5_9PSED</name>
<dbReference type="AlphaFoldDB" id="A0A1H2H0E5"/>
<dbReference type="GO" id="GO:0016878">
    <property type="term" value="F:acid-thiol ligase activity"/>
    <property type="evidence" value="ECO:0007669"/>
    <property type="project" value="UniProtKB-ARBA"/>
</dbReference>
<feature type="domain" description="AMP-binding enzyme C-terminal" evidence="2">
    <location>
        <begin position="345"/>
        <end position="426"/>
    </location>
</feature>
<dbReference type="SUPFAM" id="SSF56801">
    <property type="entry name" value="Acetyl-CoA synthetase-like"/>
    <property type="match status" value="1"/>
</dbReference>
<dbReference type="InterPro" id="IPR000873">
    <property type="entry name" value="AMP-dep_synth/lig_dom"/>
</dbReference>
<dbReference type="InterPro" id="IPR042099">
    <property type="entry name" value="ANL_N_sf"/>
</dbReference>
<evidence type="ECO:0000313" key="5">
    <source>
        <dbReference type="Proteomes" id="UP000183653"/>
    </source>
</evidence>
<evidence type="ECO:0000259" key="3">
    <source>
        <dbReference type="Pfam" id="PF22818"/>
    </source>
</evidence>
<keyword evidence="4" id="KW-0436">Ligase</keyword>
<dbReference type="Gene3D" id="3.40.50.12780">
    <property type="entry name" value="N-terminal domain of ligase-like"/>
    <property type="match status" value="1"/>
</dbReference>
<dbReference type="Pfam" id="PF22818">
    <property type="entry name" value="ApeI-like"/>
    <property type="match status" value="1"/>
</dbReference>
<dbReference type="PANTHER" id="PTHR43767">
    <property type="entry name" value="LONG-CHAIN-FATTY-ACID--COA LIGASE"/>
    <property type="match status" value="1"/>
</dbReference>
<protein>
    <submittedName>
        <fullName evidence="4">Acyl-coenzyme A synthetase/AMP-(Fatty) acid ligase</fullName>
    </submittedName>
</protein>
<dbReference type="Proteomes" id="UP000183653">
    <property type="component" value="Chromosome I"/>
</dbReference>
<dbReference type="Gene3D" id="3.30.300.30">
    <property type="match status" value="1"/>
</dbReference>
<keyword evidence="5" id="KW-1185">Reference proteome</keyword>
<dbReference type="Gene3D" id="3.10.129.10">
    <property type="entry name" value="Hotdog Thioesterase"/>
    <property type="match status" value="1"/>
</dbReference>
<evidence type="ECO:0000259" key="1">
    <source>
        <dbReference type="Pfam" id="PF00501"/>
    </source>
</evidence>
<reference evidence="4 5" key="1">
    <citation type="submission" date="2016-10" db="EMBL/GenBank/DDBJ databases">
        <authorList>
            <person name="Varghese N."/>
            <person name="Submissions S."/>
        </authorList>
    </citation>
    <scope>NUCLEOTIDE SEQUENCE [LARGE SCALE GENOMIC DNA]</scope>
    <source>
        <strain evidence="4 5">BS2775</strain>
    </source>
</reference>
<dbReference type="EMBL" id="LT629782">
    <property type="protein sequence ID" value="SDU25245.1"/>
    <property type="molecule type" value="Genomic_DNA"/>
</dbReference>
<dbReference type="InterPro" id="IPR050237">
    <property type="entry name" value="ATP-dep_AMP-bd_enzyme"/>
</dbReference>
<accession>A0A1H2H0E5</accession>
<dbReference type="Pfam" id="PF13193">
    <property type="entry name" value="AMP-binding_C"/>
    <property type="match status" value="1"/>
</dbReference>
<sequence length="556" mass="61462">MKGLKLEHLLLEPQEQRRVTTEPALNHAQLMELALRLAAGLQARGIQRLAVHLEDAGVLAIALLGAWRAGVSVLLPADLQPQTRQRWDAVVDAWLTQTADLEALYQAPLSPAALDLDSCQLSLCTSGSSGEPKRIDKSLRQLANEVQALEALWGADLNDACIIGSVATQHIYGLLFRVLWPLCAGRTFLRRQLAFPEDMQRASREHAQFAWVASPALLKRMGDNLDWPALSQVSRVFSSGGALPVEAAGSLYDRLHQWPTEILGSSETGGIAWRQGAQPWQPFADVHLSQDADGALRIASPYLPAGHIEQTADAARIHADGRFELLGRLDRIVKLEEKRIALPMLEQALMTHPWVAETRLGVVQENRASLGALVVLSAEGLQALRNQGRRTLTQALRQHLSQHCEALALPRRWRLLRQLPLNSQGKLPQADIEALLLAPRPKSPDVLEQVETDGEWTLQLSVPPDLAYFSGHFPVTPVLPGVVQVEWAFNFGQRLLDLPSTFAGMEVLKFQQLVRPGDHIQLHLRFDRERGKLYFAYRNGDAACSSGRIVLEAAHA</sequence>
<feature type="domain" description="ApeI dehydratase-like" evidence="3">
    <location>
        <begin position="451"/>
        <end position="548"/>
    </location>
</feature>
<dbReference type="PANTHER" id="PTHR43767:SF1">
    <property type="entry name" value="NONRIBOSOMAL PEPTIDE SYNTHASE PES1 (EUROFUNG)-RELATED"/>
    <property type="match status" value="1"/>
</dbReference>
<dbReference type="RefSeq" id="WP_057724398.1">
    <property type="nucleotide sequence ID" value="NZ_JYLM01000006.1"/>
</dbReference>
<dbReference type="OrthoDB" id="9787658at2"/>
<dbReference type="InterPro" id="IPR029069">
    <property type="entry name" value="HotDog_dom_sf"/>
</dbReference>
<gene>
    <name evidence="4" type="ORF">SAMN04490197_4242</name>
</gene>
<organism evidence="4 5">
    <name type="scientific">Pseudomonas orientalis</name>
    <dbReference type="NCBI Taxonomy" id="76758"/>
    <lineage>
        <taxon>Bacteria</taxon>
        <taxon>Pseudomonadati</taxon>
        <taxon>Pseudomonadota</taxon>
        <taxon>Gammaproteobacteria</taxon>
        <taxon>Pseudomonadales</taxon>
        <taxon>Pseudomonadaceae</taxon>
        <taxon>Pseudomonas</taxon>
    </lineage>
</organism>